<dbReference type="Gene3D" id="3.40.50.300">
    <property type="entry name" value="P-loop containing nucleotide triphosphate hydrolases"/>
    <property type="match status" value="2"/>
</dbReference>
<dbReference type="InterPro" id="IPR027417">
    <property type="entry name" value="P-loop_NTPase"/>
</dbReference>
<comment type="caution">
    <text evidence="8">The sequence shown here is derived from an EMBL/GenBank/DDBJ whole genome shotgun (WGS) entry which is preliminary data.</text>
</comment>
<dbReference type="AlphaFoldDB" id="A0A9Q0YRH9"/>
<dbReference type="PANTHER" id="PTHR18934:SF221">
    <property type="entry name" value="ATP-DEPENDENT RNA HELICASE DHX34-RELATED"/>
    <property type="match status" value="1"/>
</dbReference>
<evidence type="ECO:0000259" key="6">
    <source>
        <dbReference type="PROSITE" id="PS51192"/>
    </source>
</evidence>
<evidence type="ECO:0000256" key="4">
    <source>
        <dbReference type="ARBA" id="ARBA00022840"/>
    </source>
</evidence>
<evidence type="ECO:0000313" key="9">
    <source>
        <dbReference type="Proteomes" id="UP001152320"/>
    </source>
</evidence>
<dbReference type="Pfam" id="PF00270">
    <property type="entry name" value="DEAD"/>
    <property type="match status" value="1"/>
</dbReference>
<dbReference type="InterPro" id="IPR048333">
    <property type="entry name" value="HA2_WH"/>
</dbReference>
<dbReference type="InterPro" id="IPR014001">
    <property type="entry name" value="Helicase_ATP-bd"/>
</dbReference>
<dbReference type="Pfam" id="PF24485">
    <property type="entry name" value="zf-C2H2_DHX34"/>
    <property type="match status" value="1"/>
</dbReference>
<evidence type="ECO:0000256" key="1">
    <source>
        <dbReference type="ARBA" id="ARBA00022741"/>
    </source>
</evidence>
<dbReference type="InterPro" id="IPR011545">
    <property type="entry name" value="DEAD/DEAH_box_helicase_dom"/>
</dbReference>
<keyword evidence="3 8" id="KW-0347">Helicase</keyword>
<evidence type="ECO:0000256" key="2">
    <source>
        <dbReference type="ARBA" id="ARBA00022801"/>
    </source>
</evidence>
<dbReference type="GO" id="GO:0004386">
    <property type="term" value="F:helicase activity"/>
    <property type="evidence" value="ECO:0007669"/>
    <property type="project" value="UniProtKB-KW"/>
</dbReference>
<feature type="compositionally biased region" description="Basic and acidic residues" evidence="5">
    <location>
        <begin position="97"/>
        <end position="117"/>
    </location>
</feature>
<name>A0A9Q0YRH9_HOLLE</name>
<dbReference type="EMBL" id="JAIZAY010000017">
    <property type="protein sequence ID" value="KAJ8026321.1"/>
    <property type="molecule type" value="Genomic_DNA"/>
</dbReference>
<evidence type="ECO:0000256" key="5">
    <source>
        <dbReference type="SAM" id="MobiDB-lite"/>
    </source>
</evidence>
<dbReference type="Pfam" id="PF21010">
    <property type="entry name" value="HA2_C"/>
    <property type="match status" value="1"/>
</dbReference>
<dbReference type="InterPro" id="IPR001650">
    <property type="entry name" value="Helicase_C-like"/>
</dbReference>
<evidence type="ECO:0000259" key="7">
    <source>
        <dbReference type="PROSITE" id="PS51194"/>
    </source>
</evidence>
<feature type="domain" description="Helicase ATP-binding" evidence="6">
    <location>
        <begin position="309"/>
        <end position="469"/>
    </location>
</feature>
<dbReference type="InterPro" id="IPR056382">
    <property type="entry name" value="DHX34_Znf-C2H2"/>
</dbReference>
<dbReference type="FunFam" id="3.40.50.300:FF:000540">
    <property type="entry name" value="probable ATP-dependent RNA helicase DHX34"/>
    <property type="match status" value="1"/>
</dbReference>
<dbReference type="Pfam" id="PF00271">
    <property type="entry name" value="Helicase_C"/>
    <property type="match status" value="1"/>
</dbReference>
<evidence type="ECO:0000256" key="3">
    <source>
        <dbReference type="ARBA" id="ARBA00022806"/>
    </source>
</evidence>
<dbReference type="GO" id="GO:0005524">
    <property type="term" value="F:ATP binding"/>
    <property type="evidence" value="ECO:0007669"/>
    <property type="project" value="UniProtKB-KW"/>
</dbReference>
<feature type="domain" description="Helicase C-terminal" evidence="7">
    <location>
        <begin position="503"/>
        <end position="671"/>
    </location>
</feature>
<dbReference type="Proteomes" id="UP001152320">
    <property type="component" value="Chromosome 17"/>
</dbReference>
<dbReference type="SMART" id="SM00490">
    <property type="entry name" value="HELICc"/>
    <property type="match status" value="1"/>
</dbReference>
<dbReference type="SMART" id="SM00487">
    <property type="entry name" value="DEXDc"/>
    <property type="match status" value="1"/>
</dbReference>
<dbReference type="FunFam" id="1.20.120.1080:FF:000005">
    <property type="entry name" value="ATP-dependent helicase HrpA"/>
    <property type="match status" value="1"/>
</dbReference>
<dbReference type="InterPro" id="IPR011709">
    <property type="entry name" value="DEAD-box_helicase_OB_fold"/>
</dbReference>
<dbReference type="PROSITE" id="PS51192">
    <property type="entry name" value="HELICASE_ATP_BIND_1"/>
    <property type="match status" value="1"/>
</dbReference>
<accession>A0A9Q0YRH9</accession>
<keyword evidence="9" id="KW-1185">Reference proteome</keyword>
<evidence type="ECO:0000313" key="8">
    <source>
        <dbReference type="EMBL" id="KAJ8026321.1"/>
    </source>
</evidence>
<organism evidence="8 9">
    <name type="scientific">Holothuria leucospilota</name>
    <name type="common">Black long sea cucumber</name>
    <name type="synonym">Mertensiothuria leucospilota</name>
    <dbReference type="NCBI Taxonomy" id="206669"/>
    <lineage>
        <taxon>Eukaryota</taxon>
        <taxon>Metazoa</taxon>
        <taxon>Echinodermata</taxon>
        <taxon>Eleutherozoa</taxon>
        <taxon>Echinozoa</taxon>
        <taxon>Holothuroidea</taxon>
        <taxon>Aspidochirotacea</taxon>
        <taxon>Aspidochirotida</taxon>
        <taxon>Holothuriidae</taxon>
        <taxon>Holothuria</taxon>
    </lineage>
</organism>
<dbReference type="GO" id="GO:0003723">
    <property type="term" value="F:RNA binding"/>
    <property type="evidence" value="ECO:0007669"/>
    <property type="project" value="TreeGrafter"/>
</dbReference>
<feature type="compositionally biased region" description="Basic and acidic residues" evidence="5">
    <location>
        <begin position="11"/>
        <end position="21"/>
    </location>
</feature>
<dbReference type="CDD" id="cd18791">
    <property type="entry name" value="SF2_C_RHA"/>
    <property type="match status" value="1"/>
</dbReference>
<dbReference type="FunFam" id="3.40.50.300:FF:000725">
    <property type="entry name" value="probable ATP-dependent RNA helicase DHX34"/>
    <property type="match status" value="1"/>
</dbReference>
<protein>
    <submittedName>
        <fullName evidence="8">ATP-dependent RNA helicase DHX34</fullName>
    </submittedName>
</protein>
<dbReference type="Gene3D" id="1.20.120.1080">
    <property type="match status" value="1"/>
</dbReference>
<dbReference type="SMART" id="SM00847">
    <property type="entry name" value="HA2"/>
    <property type="match status" value="1"/>
</dbReference>
<dbReference type="PROSITE" id="PS51194">
    <property type="entry name" value="HELICASE_CTER"/>
    <property type="match status" value="1"/>
</dbReference>
<keyword evidence="4" id="KW-0067">ATP-binding</keyword>
<gene>
    <name evidence="8" type="ORF">HOLleu_34133</name>
</gene>
<dbReference type="CDD" id="cd17979">
    <property type="entry name" value="DEXHc_DHX34"/>
    <property type="match status" value="1"/>
</dbReference>
<feature type="compositionally biased region" description="Basic and acidic residues" evidence="5">
    <location>
        <begin position="33"/>
        <end position="73"/>
    </location>
</feature>
<dbReference type="Pfam" id="PF04408">
    <property type="entry name" value="WHD_HA2"/>
    <property type="match status" value="1"/>
</dbReference>
<dbReference type="PANTHER" id="PTHR18934">
    <property type="entry name" value="ATP-DEPENDENT RNA HELICASE"/>
    <property type="match status" value="1"/>
</dbReference>
<proteinExistence type="predicted"/>
<feature type="region of interest" description="Disordered" evidence="5">
    <location>
        <begin position="1"/>
        <end position="147"/>
    </location>
</feature>
<keyword evidence="2" id="KW-0378">Hydrolase</keyword>
<reference evidence="8" key="1">
    <citation type="submission" date="2021-10" db="EMBL/GenBank/DDBJ databases">
        <title>Tropical sea cucumber genome reveals ecological adaptation and Cuvierian tubules defense mechanism.</title>
        <authorList>
            <person name="Chen T."/>
        </authorList>
    </citation>
    <scope>NUCLEOTIDE SEQUENCE</scope>
    <source>
        <strain evidence="8">Nanhai2018</strain>
        <tissue evidence="8">Muscle</tissue>
    </source>
</reference>
<dbReference type="SUPFAM" id="SSF52540">
    <property type="entry name" value="P-loop containing nucleoside triphosphate hydrolases"/>
    <property type="match status" value="1"/>
</dbReference>
<keyword evidence="1" id="KW-0547">Nucleotide-binding</keyword>
<dbReference type="Pfam" id="PF07717">
    <property type="entry name" value="OB_NTP_bind"/>
    <property type="match status" value="1"/>
</dbReference>
<dbReference type="GO" id="GO:0016787">
    <property type="term" value="F:hydrolase activity"/>
    <property type="evidence" value="ECO:0007669"/>
    <property type="project" value="UniProtKB-KW"/>
</dbReference>
<sequence length="1279" mass="147093">MSSHKSSGSTHRREKDHGSKKGDRHRRNSSRNRSLERKREKHSYDHRSKHYDKYSGKEESKYVSHHRREDSRKGWSFYGYTEKDLATAASSSSNQEDVTHRTKKESHDKSKNDDQNSRDGVAVYEPEITSTRQKLPMKGNKSTVKDEESKKNLPFMFDWKRHKQELDKLFFTGKECVISKGSQEYYDFWKFLEKYLTFQARQKMKNTSDEGERSATESKKTKKLNLPKKYNKRYKVNMNLKYPSRELLSRYGDSDDEDEESLTTSKLKEFRTIYLYYLDFCQKQQFNKLVKLKTDQANLPIAKYRNTIITAVEKHRVVLIAGDTGCGKSTQVPQYLMAAGFDRIACTQPRRIACISLAKRVSFETLNEYGDQVGYQIRFEAQKSSSTKIIFLTEGLLLRQIQSDPHLSQYNVIVLDEVHERHLQGDFLLGILRCLLEQREDLKIVLMSATINIELFSNYFENAPVIQVPGRLYPIQLEFVGTKEGETQAEKLDPRPYLRIMQRIDYKYPSDERGDLLIFMSGMREISTLVEAAKVYASQTERWIVLSLHSSLSIAEQDKVFDVAPEGVRKCIVSTNIAETSVTIDGVRFIIDSGKVKEMSYNAQAKMQQLQEFWISQASAEQRKGRAGRTGPGVCFRLYTEADFEGLQEYSTPEIQRVPLDSLVLQMLSLGMRNPRVFPFIEPPPIASMETSITFLKEQGAIDSNEELTAVGRMLANLPVDVVIGKMLIMGTLFQMTEPVLCIAASLSVQSPFTNKAFRDADAMTARKPLESDNGDPFTLLNAFNEWVEVKAERGSGSRKWCKRRCLEEQRFYEMSKLKQQFSDLLRDHNMLENRGQQSEKQYSVFERLERSKDRKTLNALKRSKQKNPRKRKVLKLELGDTEMEEDEEDEDDERLDISHLEFKLSHNLDKMQATVRENRRFSLRELNILKVILCSGLYPQLAIADDCNSYRKDSDQVFHTKAKSFVVLHPNSIFANNPALIQPPEPEDENLGLGAKGPLSSKHSLLAYVSLLETNKPYLVSTMKVPALQTILLYARSVDTNMDCTRIVADDWLEFTFPNSEDAQLLVSAVLQLRSVWARLLEMKLKETEHKGPVDGPNLQIKHQERLLASKLAEFLDSDIKYTMKKTSQTELQTMYMGPSHVTENEDSYFTSQSKNATPHPIKGGYQIKDFFVYGCLADSSADYTSVLRKHWTCPVCNQAMIITTLERLEHEASCTQQEKDLAAQQEEEPLKSKGPESLRRNYDCPICKEQFSFTTSEILKHKKSHQNMESNATPTSS</sequence>
<dbReference type="OrthoDB" id="10253254at2759"/>
<dbReference type="InterPro" id="IPR007502">
    <property type="entry name" value="Helicase-assoc_dom"/>
</dbReference>